<dbReference type="OrthoDB" id="6206554at2"/>
<keyword evidence="8" id="KW-1185">Reference proteome</keyword>
<sequence>MMDSTPFGFSFAHPWVLLLLLLIPVLAILKGRVGGSPGITFSSTSALAEIGKRRKSRAGAFLNMIAYLAVACMIVALARPQLGRTLTRVQASGVDIMLVIDVSRSMLAEDYTIGNEHANRIDAVKQVTEQFIRQRPNDRIGIIAFAGKPYLVSPLTLDHDWLIQNLDRVRIGMVEDGTAIGSATAAAANRLKDKEAKTKLIVLLSDGDNNAGRVTPITAAEAAKALGIRIYTIGAGSQQPTVPFPFTDPFGRTQYQMVPMEFNEDTLKEIAKITKGKYFPATDTASLKKTFNEIDNMEKTKVEVSKTADYRDLFAWFLIAGFGFLSLEIILSQTVWRRLP</sequence>
<organism evidence="7 8">
    <name type="scientific">Terrimicrobium sacchariphilum</name>
    <dbReference type="NCBI Taxonomy" id="690879"/>
    <lineage>
        <taxon>Bacteria</taxon>
        <taxon>Pseudomonadati</taxon>
        <taxon>Verrucomicrobiota</taxon>
        <taxon>Terrimicrobiia</taxon>
        <taxon>Terrimicrobiales</taxon>
        <taxon>Terrimicrobiaceae</taxon>
        <taxon>Terrimicrobium</taxon>
    </lineage>
</organism>
<dbReference type="SMART" id="SM00327">
    <property type="entry name" value="VWA"/>
    <property type="match status" value="1"/>
</dbReference>
<keyword evidence="1" id="KW-1003">Cell membrane</keyword>
<dbReference type="AlphaFoldDB" id="A0A146G9Z3"/>
<dbReference type="InterPro" id="IPR050768">
    <property type="entry name" value="UPF0353/GerABKA_families"/>
</dbReference>
<keyword evidence="4 5" id="KW-0472">Membrane</keyword>
<gene>
    <name evidence="7" type="ORF">TSACC_21875</name>
</gene>
<evidence type="ECO:0000256" key="1">
    <source>
        <dbReference type="ARBA" id="ARBA00022475"/>
    </source>
</evidence>
<dbReference type="RefSeq" id="WP_075079188.1">
    <property type="nucleotide sequence ID" value="NZ_BDCO01000002.1"/>
</dbReference>
<evidence type="ECO:0000259" key="6">
    <source>
        <dbReference type="PROSITE" id="PS50234"/>
    </source>
</evidence>
<dbReference type="Gene3D" id="3.40.50.410">
    <property type="entry name" value="von Willebrand factor, type A domain"/>
    <property type="match status" value="1"/>
</dbReference>
<dbReference type="SUPFAM" id="SSF53300">
    <property type="entry name" value="vWA-like"/>
    <property type="match status" value="1"/>
</dbReference>
<dbReference type="STRING" id="690879.TSACC_21875"/>
<feature type="domain" description="VWFA" evidence="6">
    <location>
        <begin position="95"/>
        <end position="294"/>
    </location>
</feature>
<dbReference type="Pfam" id="PF07584">
    <property type="entry name" value="BatA"/>
    <property type="match status" value="1"/>
</dbReference>
<accession>A0A146G9Z3</accession>
<dbReference type="InterPro" id="IPR002035">
    <property type="entry name" value="VWF_A"/>
</dbReference>
<dbReference type="EMBL" id="BDCO01000002">
    <property type="protein sequence ID" value="GAT33458.1"/>
    <property type="molecule type" value="Genomic_DNA"/>
</dbReference>
<name>A0A146G9Z3_TERSA</name>
<proteinExistence type="predicted"/>
<dbReference type="PANTHER" id="PTHR22550">
    <property type="entry name" value="SPORE GERMINATION PROTEIN"/>
    <property type="match status" value="1"/>
</dbReference>
<reference evidence="8" key="1">
    <citation type="journal article" date="2017" name="Genome Announc.">
        <title>Draft Genome Sequence of Terrimicrobium sacchariphilum NM-5T, a Facultative Anaerobic Soil Bacterium of the Class Spartobacteria.</title>
        <authorList>
            <person name="Qiu Y.L."/>
            <person name="Tourlousse D.M."/>
            <person name="Matsuura N."/>
            <person name="Ohashi A."/>
            <person name="Sekiguchi Y."/>
        </authorList>
    </citation>
    <scope>NUCLEOTIDE SEQUENCE [LARGE SCALE GENOMIC DNA]</scope>
    <source>
        <strain evidence="8">NM-5</strain>
    </source>
</reference>
<dbReference type="Pfam" id="PF13519">
    <property type="entry name" value="VWA_2"/>
    <property type="match status" value="1"/>
</dbReference>
<comment type="caution">
    <text evidence="7">The sequence shown here is derived from an EMBL/GenBank/DDBJ whole genome shotgun (WGS) entry which is preliminary data.</text>
</comment>
<protein>
    <submittedName>
        <fullName evidence="7">Ca-activated chloride channel family protein</fullName>
    </submittedName>
</protein>
<dbReference type="PANTHER" id="PTHR22550:SF5">
    <property type="entry name" value="LEUCINE ZIPPER PROTEIN 4"/>
    <property type="match status" value="1"/>
</dbReference>
<dbReference type="Proteomes" id="UP000076023">
    <property type="component" value="Unassembled WGS sequence"/>
</dbReference>
<keyword evidence="2 5" id="KW-0812">Transmembrane</keyword>
<dbReference type="InterPro" id="IPR036465">
    <property type="entry name" value="vWFA_dom_sf"/>
</dbReference>
<feature type="transmembrane region" description="Helical" evidence="5">
    <location>
        <begin position="12"/>
        <end position="29"/>
    </location>
</feature>
<evidence type="ECO:0000313" key="8">
    <source>
        <dbReference type="Proteomes" id="UP000076023"/>
    </source>
</evidence>
<evidence type="ECO:0000256" key="3">
    <source>
        <dbReference type="ARBA" id="ARBA00022989"/>
    </source>
</evidence>
<feature type="transmembrane region" description="Helical" evidence="5">
    <location>
        <begin position="313"/>
        <end position="331"/>
    </location>
</feature>
<evidence type="ECO:0000256" key="5">
    <source>
        <dbReference type="SAM" id="Phobius"/>
    </source>
</evidence>
<dbReference type="PROSITE" id="PS50234">
    <property type="entry name" value="VWFA"/>
    <property type="match status" value="1"/>
</dbReference>
<keyword evidence="3 5" id="KW-1133">Transmembrane helix</keyword>
<dbReference type="InParanoid" id="A0A146G9Z3"/>
<dbReference type="InterPro" id="IPR024163">
    <property type="entry name" value="Aerotolerance_reg_N"/>
</dbReference>
<evidence type="ECO:0000256" key="2">
    <source>
        <dbReference type="ARBA" id="ARBA00022692"/>
    </source>
</evidence>
<evidence type="ECO:0000313" key="7">
    <source>
        <dbReference type="EMBL" id="GAT33458.1"/>
    </source>
</evidence>
<feature type="transmembrane region" description="Helical" evidence="5">
    <location>
        <begin position="60"/>
        <end position="78"/>
    </location>
</feature>
<evidence type="ECO:0000256" key="4">
    <source>
        <dbReference type="ARBA" id="ARBA00023136"/>
    </source>
</evidence>